<dbReference type="GO" id="GO:0016616">
    <property type="term" value="F:oxidoreductase activity, acting on the CH-OH group of donors, NAD or NADP as acceptor"/>
    <property type="evidence" value="ECO:0007669"/>
    <property type="project" value="InterPro"/>
</dbReference>
<dbReference type="SUPFAM" id="SSF51735">
    <property type="entry name" value="NAD(P)-binding Rossmann-fold domains"/>
    <property type="match status" value="1"/>
</dbReference>
<dbReference type="SUPFAM" id="SSF50129">
    <property type="entry name" value="GroES-like"/>
    <property type="match status" value="1"/>
</dbReference>
<evidence type="ECO:0000313" key="7">
    <source>
        <dbReference type="EMBL" id="WMS88077.1"/>
    </source>
</evidence>
<dbReference type="InterPro" id="IPR002328">
    <property type="entry name" value="ADH_Zn_CS"/>
</dbReference>
<dbReference type="PROSITE" id="PS51318">
    <property type="entry name" value="TAT"/>
    <property type="match status" value="1"/>
</dbReference>
<dbReference type="GO" id="GO:0008270">
    <property type="term" value="F:zinc ion binding"/>
    <property type="evidence" value="ECO:0007669"/>
    <property type="project" value="InterPro"/>
</dbReference>
<protein>
    <submittedName>
        <fullName evidence="7">NAD(P)-dependent alcohol dehydrogenase</fullName>
        <ecNumber evidence="7">1.1.-.-</ecNumber>
    </submittedName>
</protein>
<dbReference type="InterPro" id="IPR013154">
    <property type="entry name" value="ADH-like_N"/>
</dbReference>
<name>A0AA51RUZ2_9GAMM</name>
<sequence length="422" mass="45822">MCKQHDHVIGKAYDHDTNKLVQGDIEQEIKTPTESVSYSRRKLLQSTATLGAGIALTGALPTLASASAMAGSRVNVKSKGYAAIDTSGKLHPWEFERRPVGDDDVLIEIKYASICHSDIHQMKGHWGPQKYPQVPGHEIVGVVTAVGKKVSKFKVGDRAGVGCMVDSNSDCESFQQGEEQYCPDTVFTYGYPQESSPTGISQGGYSNNIVVKEHFAVHIPSHISFQDAAPLLCAGITTYSPLMKFNLGKGDKVGVVGIGGLGHLAIKIAVAKGADVYAFTTSPSKVNDILEFGAKEAVVVDDVSKLANYRGKLDYVICTIPYQYDVAAYASVVKPHGTYTQVGMPEKFELNISAIGLSISRVNFNVSLIGGMRETQEVVNFCADNKVFPNVQIIKAEDISRAWEDVVNKRARYRYVIDASTF</sequence>
<evidence type="ECO:0000256" key="1">
    <source>
        <dbReference type="ARBA" id="ARBA00001947"/>
    </source>
</evidence>
<evidence type="ECO:0000256" key="2">
    <source>
        <dbReference type="ARBA" id="ARBA00022723"/>
    </source>
</evidence>
<evidence type="ECO:0000256" key="3">
    <source>
        <dbReference type="ARBA" id="ARBA00022833"/>
    </source>
</evidence>
<dbReference type="AlphaFoldDB" id="A0AA51RUZ2"/>
<evidence type="ECO:0000256" key="4">
    <source>
        <dbReference type="ARBA" id="ARBA00023002"/>
    </source>
</evidence>
<evidence type="ECO:0000259" key="6">
    <source>
        <dbReference type="SMART" id="SM00829"/>
    </source>
</evidence>
<dbReference type="PROSITE" id="PS00059">
    <property type="entry name" value="ADH_ZINC"/>
    <property type="match status" value="1"/>
</dbReference>
<dbReference type="InterPro" id="IPR020843">
    <property type="entry name" value="ER"/>
</dbReference>
<dbReference type="Gene3D" id="3.90.180.10">
    <property type="entry name" value="Medium-chain alcohol dehydrogenases, catalytic domain"/>
    <property type="match status" value="1"/>
</dbReference>
<dbReference type="Pfam" id="PF08240">
    <property type="entry name" value="ADH_N"/>
    <property type="match status" value="1"/>
</dbReference>
<proteinExistence type="inferred from homology"/>
<feature type="domain" description="Enoyl reductase (ER)" evidence="6">
    <location>
        <begin position="85"/>
        <end position="421"/>
    </location>
</feature>
<dbReference type="InterPro" id="IPR047109">
    <property type="entry name" value="CAD-like"/>
</dbReference>
<gene>
    <name evidence="7" type="ORF">Q9312_03975</name>
</gene>
<dbReference type="KEGG" id="plei:Q9312_03975"/>
<evidence type="ECO:0000313" key="8">
    <source>
        <dbReference type="Proteomes" id="UP001239782"/>
    </source>
</evidence>
<dbReference type="InterPro" id="IPR036291">
    <property type="entry name" value="NAD(P)-bd_dom_sf"/>
</dbReference>
<dbReference type="InterPro" id="IPR013149">
    <property type="entry name" value="ADH-like_C"/>
</dbReference>
<dbReference type="Pfam" id="PF00107">
    <property type="entry name" value="ADH_zinc_N"/>
    <property type="match status" value="1"/>
</dbReference>
<dbReference type="SMART" id="SM00829">
    <property type="entry name" value="PKS_ER"/>
    <property type="match status" value="1"/>
</dbReference>
<accession>A0AA51RUZ2</accession>
<dbReference type="EC" id="1.1.-.-" evidence="7"/>
<dbReference type="PROSITE" id="PS00065">
    <property type="entry name" value="D_2_HYDROXYACID_DH_1"/>
    <property type="match status" value="1"/>
</dbReference>
<dbReference type="InterPro" id="IPR011032">
    <property type="entry name" value="GroES-like_sf"/>
</dbReference>
<dbReference type="PANTHER" id="PTHR42683">
    <property type="entry name" value="ALDEHYDE REDUCTASE"/>
    <property type="match status" value="1"/>
</dbReference>
<dbReference type="InterPro" id="IPR029752">
    <property type="entry name" value="D-isomer_DH_CS1"/>
</dbReference>
<dbReference type="CDD" id="cd05283">
    <property type="entry name" value="CAD1"/>
    <property type="match status" value="1"/>
</dbReference>
<keyword evidence="2 5" id="KW-0479">Metal-binding</keyword>
<keyword evidence="8" id="KW-1185">Reference proteome</keyword>
<dbReference type="Proteomes" id="UP001239782">
    <property type="component" value="Chromosome"/>
</dbReference>
<keyword evidence="3 5" id="KW-0862">Zinc</keyword>
<comment type="cofactor">
    <cofactor evidence="1 5">
        <name>Zn(2+)</name>
        <dbReference type="ChEBI" id="CHEBI:29105"/>
    </cofactor>
</comment>
<reference evidence="7 8" key="1">
    <citation type="submission" date="2023-08" db="EMBL/GenBank/DDBJ databases">
        <title>Pleionea litopenaei sp. nov., isolated from stomach of juvenile Litopenaeus vannamei.</title>
        <authorList>
            <person name="Rho A.M."/>
            <person name="Hwang C.Y."/>
        </authorList>
    </citation>
    <scope>NUCLEOTIDE SEQUENCE [LARGE SCALE GENOMIC DNA]</scope>
    <source>
        <strain evidence="7 8">HL-JVS1</strain>
    </source>
</reference>
<keyword evidence="4 7" id="KW-0560">Oxidoreductase</keyword>
<dbReference type="InterPro" id="IPR006311">
    <property type="entry name" value="TAT_signal"/>
</dbReference>
<dbReference type="RefSeq" id="WP_309203273.1">
    <property type="nucleotide sequence ID" value="NZ_CP133548.1"/>
</dbReference>
<comment type="similarity">
    <text evidence="5">Belongs to the zinc-containing alcohol dehydrogenase family.</text>
</comment>
<dbReference type="Gene3D" id="3.40.50.720">
    <property type="entry name" value="NAD(P)-binding Rossmann-like Domain"/>
    <property type="match status" value="1"/>
</dbReference>
<evidence type="ECO:0000256" key="5">
    <source>
        <dbReference type="RuleBase" id="RU361277"/>
    </source>
</evidence>
<organism evidence="7 8">
    <name type="scientific">Pleionea litopenaei</name>
    <dbReference type="NCBI Taxonomy" id="3070815"/>
    <lineage>
        <taxon>Bacteria</taxon>
        <taxon>Pseudomonadati</taxon>
        <taxon>Pseudomonadota</taxon>
        <taxon>Gammaproteobacteria</taxon>
        <taxon>Oceanospirillales</taxon>
        <taxon>Pleioneaceae</taxon>
        <taxon>Pleionea</taxon>
    </lineage>
</organism>
<dbReference type="EMBL" id="CP133548">
    <property type="protein sequence ID" value="WMS88077.1"/>
    <property type="molecule type" value="Genomic_DNA"/>
</dbReference>
<dbReference type="FunFam" id="3.40.50.720:FF:000473">
    <property type="entry name" value="NADP-dependent alcohol dehydrogenase"/>
    <property type="match status" value="1"/>
</dbReference>